<gene>
    <name evidence="2" type="ORF">C6Y14_00570</name>
</gene>
<protein>
    <recommendedName>
        <fullName evidence="4">Mycothiol-dependent maleylpyruvate isomerase metal-binding domain-containing protein</fullName>
    </recommendedName>
</protein>
<keyword evidence="3" id="KW-1185">Reference proteome</keyword>
<evidence type="ECO:0000313" key="3">
    <source>
        <dbReference type="Proteomes" id="UP000240429"/>
    </source>
</evidence>
<dbReference type="Proteomes" id="UP000240429">
    <property type="component" value="Unassembled WGS sequence"/>
</dbReference>
<dbReference type="AlphaFoldDB" id="A0A2P8QEI6"/>
<evidence type="ECO:0008006" key="4">
    <source>
        <dbReference type="Google" id="ProtNLM"/>
    </source>
</evidence>
<dbReference type="RefSeq" id="WP_107014429.1">
    <property type="nucleotide sequence ID" value="NZ_KZ679038.1"/>
</dbReference>
<proteinExistence type="predicted"/>
<evidence type="ECO:0000313" key="2">
    <source>
        <dbReference type="EMBL" id="PSM44675.1"/>
    </source>
</evidence>
<reference evidence="2 3" key="1">
    <citation type="submission" date="2018-03" db="EMBL/GenBank/DDBJ databases">
        <title>Streptomyces dioscori sp. nov., a novel endophytic actinobacterium isolated from bulbil of Dioscorea bulbifera L.</title>
        <authorList>
            <person name="Zhikuan W."/>
        </authorList>
    </citation>
    <scope>NUCLEOTIDE SEQUENCE [LARGE SCALE GENOMIC DNA]</scope>
    <source>
        <strain evidence="2 3">A217</strain>
    </source>
</reference>
<accession>A0A2P8QEI6</accession>
<sequence length="104" mass="11311">MSLLDLLRGLRRSEWNRAAVPGRTVRDLAVHILGDCHGRLGRPGRPGRSAASPQPAMAPGEPLELFIHRADGEWIDLHTDRGPAEIIDALSTVLDISPRAAPPR</sequence>
<dbReference type="EMBL" id="PYBJ01000001">
    <property type="protein sequence ID" value="PSM44675.1"/>
    <property type="molecule type" value="Genomic_DNA"/>
</dbReference>
<name>A0A2P8QEI6_9ACTN</name>
<organism evidence="2 3">
    <name type="scientific">Streptomyces dioscori</name>
    <dbReference type="NCBI Taxonomy" id="2109333"/>
    <lineage>
        <taxon>Bacteria</taxon>
        <taxon>Bacillati</taxon>
        <taxon>Actinomycetota</taxon>
        <taxon>Actinomycetes</taxon>
        <taxon>Kitasatosporales</taxon>
        <taxon>Streptomycetaceae</taxon>
        <taxon>Streptomyces</taxon>
        <taxon>Streptomyces aurantiacus group</taxon>
    </lineage>
</organism>
<dbReference type="OrthoDB" id="154293at2"/>
<feature type="region of interest" description="Disordered" evidence="1">
    <location>
        <begin position="39"/>
        <end position="59"/>
    </location>
</feature>
<comment type="caution">
    <text evidence="2">The sequence shown here is derived from an EMBL/GenBank/DDBJ whole genome shotgun (WGS) entry which is preliminary data.</text>
</comment>
<evidence type="ECO:0000256" key="1">
    <source>
        <dbReference type="SAM" id="MobiDB-lite"/>
    </source>
</evidence>